<dbReference type="EMBL" id="JAVDVW010000001">
    <property type="protein sequence ID" value="MDR7098520.1"/>
    <property type="molecule type" value="Genomic_DNA"/>
</dbReference>
<comment type="caution">
    <text evidence="3">The sequence shown here is derived from an EMBL/GenBank/DDBJ whole genome shotgun (WGS) entry which is preliminary data.</text>
</comment>
<evidence type="ECO:0000259" key="1">
    <source>
        <dbReference type="Pfam" id="PF09836"/>
    </source>
</evidence>
<name>A0ABU1VMF9_9GAMM</name>
<evidence type="ECO:0000313" key="3">
    <source>
        <dbReference type="EMBL" id="MDR7098520.1"/>
    </source>
</evidence>
<feature type="domain" description="NGO1945-like C-terminal" evidence="2">
    <location>
        <begin position="146"/>
        <end position="240"/>
    </location>
</feature>
<dbReference type="Proteomes" id="UP001267878">
    <property type="component" value="Unassembled WGS sequence"/>
</dbReference>
<evidence type="ECO:0000313" key="4">
    <source>
        <dbReference type="Proteomes" id="UP001267878"/>
    </source>
</evidence>
<dbReference type="InterPro" id="IPR018640">
    <property type="entry name" value="DUF2063"/>
</dbReference>
<proteinExistence type="predicted"/>
<gene>
    <name evidence="3" type="ORF">J2X04_000867</name>
</gene>
<dbReference type="Pfam" id="PF22106">
    <property type="entry name" value="NGO1945_C"/>
    <property type="match status" value="1"/>
</dbReference>
<keyword evidence="4" id="KW-1185">Reference proteome</keyword>
<evidence type="ECO:0000259" key="2">
    <source>
        <dbReference type="Pfam" id="PF22106"/>
    </source>
</evidence>
<accession>A0ABU1VMF9</accession>
<evidence type="ECO:0008006" key="5">
    <source>
        <dbReference type="Google" id="ProtNLM"/>
    </source>
</evidence>
<dbReference type="Gene3D" id="3.90.930.50">
    <property type="match status" value="1"/>
</dbReference>
<dbReference type="InterPro" id="IPR044922">
    <property type="entry name" value="DUF2063_N_sf"/>
</dbReference>
<organism evidence="3 4">
    <name type="scientific">Agrilutibacter niabensis</name>
    <dbReference type="NCBI Taxonomy" id="380628"/>
    <lineage>
        <taxon>Bacteria</taxon>
        <taxon>Pseudomonadati</taxon>
        <taxon>Pseudomonadota</taxon>
        <taxon>Gammaproteobacteria</taxon>
        <taxon>Lysobacterales</taxon>
        <taxon>Lysobacteraceae</taxon>
        <taxon>Agrilutibacter</taxon>
    </lineage>
</organism>
<sequence>MLPETDTLREQQFTLARHLRDPDAHAPPPGIEARRLRVYRELFFNNIQSLLGSGFPVIHEILGEARWKELVQAFYAGYRSRTPLFTQIAVEFVTFVEERTDTLGVPPWLPELAHYESVEQALFVSDAQPPEHDPEGDLLDGVPLLSPLALPLAYRWPVAEIGRSHVPDAPPAEPTTLLVHRDAAHQVHFARIAPLAYRLLASLQANPTTGREHLAALAAETGADPAEVQAHGLLLLQQLRAQGVVLGTRTAAAR</sequence>
<reference evidence="3 4" key="1">
    <citation type="submission" date="2023-07" db="EMBL/GenBank/DDBJ databases">
        <title>Sorghum-associated microbial communities from plants grown in Nebraska, USA.</title>
        <authorList>
            <person name="Schachtman D."/>
        </authorList>
    </citation>
    <scope>NUCLEOTIDE SEQUENCE [LARGE SCALE GENOMIC DNA]</scope>
    <source>
        <strain evidence="3 4">BE187</strain>
    </source>
</reference>
<dbReference type="Gene3D" id="1.10.150.690">
    <property type="entry name" value="DUF2063"/>
    <property type="match status" value="1"/>
</dbReference>
<dbReference type="Pfam" id="PF09836">
    <property type="entry name" value="DUF2063"/>
    <property type="match status" value="1"/>
</dbReference>
<dbReference type="InterPro" id="IPR054098">
    <property type="entry name" value="NGO1945-like_C"/>
</dbReference>
<dbReference type="RefSeq" id="WP_310052495.1">
    <property type="nucleotide sequence ID" value="NZ_JAVDVW010000001.1"/>
</dbReference>
<protein>
    <recommendedName>
        <fullName evidence="5">DUF2063 domain-containing protein</fullName>
    </recommendedName>
</protein>
<feature type="domain" description="Putative DNA-binding" evidence="1">
    <location>
        <begin position="11"/>
        <end position="96"/>
    </location>
</feature>